<protein>
    <submittedName>
        <fullName evidence="1">Uncharacterized protein</fullName>
    </submittedName>
</protein>
<reference evidence="1" key="1">
    <citation type="journal article" date="2015" name="Genome Biol. Evol.">
        <title>Organellar Genomes of White Spruce (Picea glauca): Assembly and Annotation.</title>
        <authorList>
            <person name="Jackman S.D."/>
            <person name="Warren R.L."/>
            <person name="Gibb E.A."/>
            <person name="Vandervalk B.P."/>
            <person name="Mohamadi H."/>
            <person name="Chu J."/>
            <person name="Raymond A."/>
            <person name="Pleasance S."/>
            <person name="Coope R."/>
            <person name="Wildung M.R."/>
            <person name="Ritland C.E."/>
            <person name="Bousquet J."/>
            <person name="Jones S.J."/>
            <person name="Bohlmann J."/>
            <person name="Birol I."/>
        </authorList>
    </citation>
    <scope>NUCLEOTIDE SEQUENCE [LARGE SCALE GENOMIC DNA]</scope>
    <source>
        <tissue evidence="1">Flushing bud</tissue>
    </source>
</reference>
<dbReference type="EMBL" id="LKAM01000002">
    <property type="protein sequence ID" value="KUM49819.1"/>
    <property type="molecule type" value="Genomic_DNA"/>
</dbReference>
<organism evidence="1">
    <name type="scientific">Picea glauca</name>
    <name type="common">White spruce</name>
    <name type="synonym">Pinus glauca</name>
    <dbReference type="NCBI Taxonomy" id="3330"/>
    <lineage>
        <taxon>Eukaryota</taxon>
        <taxon>Viridiplantae</taxon>
        <taxon>Streptophyta</taxon>
        <taxon>Embryophyta</taxon>
        <taxon>Tracheophyta</taxon>
        <taxon>Spermatophyta</taxon>
        <taxon>Pinopsida</taxon>
        <taxon>Pinidae</taxon>
        <taxon>Conifers I</taxon>
        <taxon>Pinales</taxon>
        <taxon>Pinaceae</taxon>
        <taxon>Picea</taxon>
    </lineage>
</organism>
<gene>
    <name evidence="1" type="ORF">ABT39_MTgene3046</name>
</gene>
<dbReference type="AlphaFoldDB" id="A0A101M2F9"/>
<evidence type="ECO:0000313" key="1">
    <source>
        <dbReference type="EMBL" id="KUM49819.1"/>
    </source>
</evidence>
<keyword evidence="1" id="KW-0496">Mitochondrion</keyword>
<geneLocation type="mitochondrion" evidence="1"/>
<proteinExistence type="predicted"/>
<accession>A0A101M2F9</accession>
<comment type="caution">
    <text evidence="1">The sequence shown here is derived from an EMBL/GenBank/DDBJ whole genome shotgun (WGS) entry which is preliminary data.</text>
</comment>
<sequence length="49" mass="5867">MSGRAIYQMILLMLVRDERDIYSHFISDSLRPIGREPQRELMFQSNQSH</sequence>
<name>A0A101M2F9_PICGL</name>